<dbReference type="EMBL" id="KN833690">
    <property type="protein sequence ID" value="KIK29321.1"/>
    <property type="molecule type" value="Genomic_DNA"/>
</dbReference>
<feature type="compositionally biased region" description="Low complexity" evidence="1">
    <location>
        <begin position="435"/>
        <end position="448"/>
    </location>
</feature>
<reference evidence="2 3" key="1">
    <citation type="submission" date="2014-04" db="EMBL/GenBank/DDBJ databases">
        <authorList>
            <consortium name="DOE Joint Genome Institute"/>
            <person name="Kuo A."/>
            <person name="Kohler A."/>
            <person name="Costa M.D."/>
            <person name="Nagy L.G."/>
            <person name="Floudas D."/>
            <person name="Copeland A."/>
            <person name="Barry K.W."/>
            <person name="Cichocki N."/>
            <person name="Veneault-Fourrey C."/>
            <person name="LaButti K."/>
            <person name="Lindquist E.A."/>
            <person name="Lipzen A."/>
            <person name="Lundell T."/>
            <person name="Morin E."/>
            <person name="Murat C."/>
            <person name="Sun H."/>
            <person name="Tunlid A."/>
            <person name="Henrissat B."/>
            <person name="Grigoriev I.V."/>
            <person name="Hibbett D.S."/>
            <person name="Martin F."/>
            <person name="Nordberg H.P."/>
            <person name="Cantor M.N."/>
            <person name="Hua S.X."/>
        </authorList>
    </citation>
    <scope>NUCLEOTIDE SEQUENCE [LARGE SCALE GENOMIC DNA]</scope>
    <source>
        <strain evidence="2 3">441</strain>
    </source>
</reference>
<dbReference type="AlphaFoldDB" id="A0A0C9ZJ33"/>
<gene>
    <name evidence="2" type="ORF">PISMIDRAFT_525134</name>
</gene>
<reference evidence="3" key="2">
    <citation type="submission" date="2015-01" db="EMBL/GenBank/DDBJ databases">
        <title>Evolutionary Origins and Diversification of the Mycorrhizal Mutualists.</title>
        <authorList>
            <consortium name="DOE Joint Genome Institute"/>
            <consortium name="Mycorrhizal Genomics Consortium"/>
            <person name="Kohler A."/>
            <person name="Kuo A."/>
            <person name="Nagy L.G."/>
            <person name="Floudas D."/>
            <person name="Copeland A."/>
            <person name="Barry K.W."/>
            <person name="Cichocki N."/>
            <person name="Veneault-Fourrey C."/>
            <person name="LaButti K."/>
            <person name="Lindquist E.A."/>
            <person name="Lipzen A."/>
            <person name="Lundell T."/>
            <person name="Morin E."/>
            <person name="Murat C."/>
            <person name="Riley R."/>
            <person name="Ohm R."/>
            <person name="Sun H."/>
            <person name="Tunlid A."/>
            <person name="Henrissat B."/>
            <person name="Grigoriev I.V."/>
            <person name="Hibbett D.S."/>
            <person name="Martin F."/>
        </authorList>
    </citation>
    <scope>NUCLEOTIDE SEQUENCE [LARGE SCALE GENOMIC DNA]</scope>
    <source>
        <strain evidence="3">441</strain>
    </source>
</reference>
<proteinExistence type="predicted"/>
<feature type="compositionally biased region" description="Polar residues" evidence="1">
    <location>
        <begin position="331"/>
        <end position="348"/>
    </location>
</feature>
<evidence type="ECO:0000256" key="1">
    <source>
        <dbReference type="SAM" id="MobiDB-lite"/>
    </source>
</evidence>
<feature type="region of interest" description="Disordered" evidence="1">
    <location>
        <begin position="407"/>
        <end position="451"/>
    </location>
</feature>
<dbReference type="Proteomes" id="UP000054018">
    <property type="component" value="Unassembled WGS sequence"/>
</dbReference>
<feature type="region of interest" description="Disordered" evidence="1">
    <location>
        <begin position="305"/>
        <end position="324"/>
    </location>
</feature>
<feature type="compositionally biased region" description="Pro residues" evidence="1">
    <location>
        <begin position="163"/>
        <end position="191"/>
    </location>
</feature>
<sequence length="524" mass="55900">MSASCLKALLLECQCQPDDAISILKSAGNPGHVSKCTWPGTLILVPHRSQLSILAQMQSYDHRVVHYAPQRHSSAQATPSRPPHIPPRPRHASFAVSESLPPSSSRIPQLPIPASLTPGRQRATRPSWDASISPSLTSRASSSGFPHPSPASRISLYGDYFSQPPPPLPPPPLPQKPHVPVKLRPPIPPKPFALIPPTQPRNPLYPQSIPTSIAFGLSPLPSDEPRSQSPTSDDREFPLLPALAASDSTHHEDDLAAQEEEDLARALEESRLSANFFQDQSSVTNTAQEDPASTKAISSCNPAVGESWLNMNTPSTSHHSQDSLLDETALQKQPNDNKNVVYQSNGRSPNELPRPAATESRDLQLTSADSMPTPSLYSNVVSNLVAKSTFSLSTSSITTSTVHVAHLSDSSTPNSLTRPPSEPPVSPQPTAETYPRSPSIPSISGPSSNFTSDNSVSLGRLYIGDVLSPATSRSPVTSASSSLSLDSGVSPGSLEGEDGADPRKRPAVPYSANQYVEPELLMGV</sequence>
<protein>
    <submittedName>
        <fullName evidence="2">Uncharacterized protein</fullName>
    </submittedName>
</protein>
<name>A0A0C9ZJ33_9AGAM</name>
<dbReference type="InterPro" id="IPR003903">
    <property type="entry name" value="UIM_dom"/>
</dbReference>
<feature type="compositionally biased region" description="Low complexity" evidence="1">
    <location>
        <begin position="469"/>
        <end position="493"/>
    </location>
</feature>
<feature type="compositionally biased region" description="Polar residues" evidence="1">
    <location>
        <begin position="408"/>
        <end position="418"/>
    </location>
</feature>
<accession>A0A0C9ZJ33</accession>
<dbReference type="HOGENOM" id="CLU_519826_0_0_1"/>
<feature type="region of interest" description="Disordered" evidence="1">
    <location>
        <begin position="331"/>
        <end position="359"/>
    </location>
</feature>
<feature type="compositionally biased region" description="Polar residues" evidence="1">
    <location>
        <begin position="272"/>
        <end position="288"/>
    </location>
</feature>
<organism evidence="2 3">
    <name type="scientific">Pisolithus microcarpus 441</name>
    <dbReference type="NCBI Taxonomy" id="765257"/>
    <lineage>
        <taxon>Eukaryota</taxon>
        <taxon>Fungi</taxon>
        <taxon>Dikarya</taxon>
        <taxon>Basidiomycota</taxon>
        <taxon>Agaricomycotina</taxon>
        <taxon>Agaricomycetes</taxon>
        <taxon>Agaricomycetidae</taxon>
        <taxon>Boletales</taxon>
        <taxon>Sclerodermatineae</taxon>
        <taxon>Pisolithaceae</taxon>
        <taxon>Pisolithus</taxon>
    </lineage>
</organism>
<evidence type="ECO:0000313" key="2">
    <source>
        <dbReference type="EMBL" id="KIK29321.1"/>
    </source>
</evidence>
<dbReference type="PROSITE" id="PS50330">
    <property type="entry name" value="UIM"/>
    <property type="match status" value="1"/>
</dbReference>
<feature type="region of interest" description="Disordered" evidence="1">
    <location>
        <begin position="469"/>
        <end position="511"/>
    </location>
</feature>
<feature type="compositionally biased region" description="Polar residues" evidence="1">
    <location>
        <begin position="309"/>
        <end position="318"/>
    </location>
</feature>
<evidence type="ECO:0000313" key="3">
    <source>
        <dbReference type="Proteomes" id="UP000054018"/>
    </source>
</evidence>
<feature type="region of interest" description="Disordered" evidence="1">
    <location>
        <begin position="70"/>
        <end position="299"/>
    </location>
</feature>
<keyword evidence="3" id="KW-1185">Reference proteome</keyword>
<feature type="compositionally biased region" description="Polar residues" evidence="1">
    <location>
        <begin position="130"/>
        <end position="144"/>
    </location>
</feature>